<accession>A0A2W1BBS4</accession>
<feature type="region of interest" description="Disordered" evidence="1">
    <location>
        <begin position="924"/>
        <end position="951"/>
    </location>
</feature>
<gene>
    <name evidence="2" type="primary">HaOG212308</name>
    <name evidence="2" type="ORF">B5X24_HaOG212308</name>
</gene>
<feature type="region of interest" description="Disordered" evidence="1">
    <location>
        <begin position="761"/>
        <end position="787"/>
    </location>
</feature>
<feature type="compositionally biased region" description="Basic and acidic residues" evidence="1">
    <location>
        <begin position="71"/>
        <end position="88"/>
    </location>
</feature>
<evidence type="ECO:0000313" key="3">
    <source>
        <dbReference type="Proteomes" id="UP000249218"/>
    </source>
</evidence>
<feature type="compositionally biased region" description="Basic and acidic residues" evidence="1">
    <location>
        <begin position="1252"/>
        <end position="1270"/>
    </location>
</feature>
<proteinExistence type="predicted"/>
<feature type="compositionally biased region" description="Polar residues" evidence="1">
    <location>
        <begin position="762"/>
        <end position="786"/>
    </location>
</feature>
<feature type="region of interest" description="Disordered" evidence="1">
    <location>
        <begin position="53"/>
        <end position="186"/>
    </location>
</feature>
<feature type="compositionally biased region" description="Basic and acidic residues" evidence="1">
    <location>
        <begin position="984"/>
        <end position="1006"/>
    </location>
</feature>
<feature type="region of interest" description="Disordered" evidence="1">
    <location>
        <begin position="492"/>
        <end position="535"/>
    </location>
</feature>
<feature type="compositionally biased region" description="Basic and acidic residues" evidence="1">
    <location>
        <begin position="285"/>
        <end position="310"/>
    </location>
</feature>
<feature type="region of interest" description="Disordered" evidence="1">
    <location>
        <begin position="327"/>
        <end position="347"/>
    </location>
</feature>
<feature type="region of interest" description="Disordered" evidence="1">
    <location>
        <begin position="215"/>
        <end position="314"/>
    </location>
</feature>
<feature type="region of interest" description="Disordered" evidence="1">
    <location>
        <begin position="1208"/>
        <end position="1278"/>
    </location>
</feature>
<evidence type="ECO:0008006" key="4">
    <source>
        <dbReference type="Google" id="ProtNLM"/>
    </source>
</evidence>
<feature type="compositionally biased region" description="Polar residues" evidence="1">
    <location>
        <begin position="935"/>
        <end position="949"/>
    </location>
</feature>
<dbReference type="OrthoDB" id="5979581at2759"/>
<feature type="region of interest" description="Disordered" evidence="1">
    <location>
        <begin position="556"/>
        <end position="576"/>
    </location>
</feature>
<feature type="compositionally biased region" description="Basic and acidic residues" evidence="1">
    <location>
        <begin position="19"/>
        <end position="30"/>
    </location>
</feature>
<feature type="compositionally biased region" description="Polar residues" evidence="1">
    <location>
        <begin position="243"/>
        <end position="253"/>
    </location>
</feature>
<protein>
    <recommendedName>
        <fullName evidence="4">Protein kinase domain-containing protein</fullName>
    </recommendedName>
</protein>
<feature type="region of interest" description="Disordered" evidence="1">
    <location>
        <begin position="836"/>
        <end position="870"/>
    </location>
</feature>
<name>A0A2W1BBS4_HELAM</name>
<feature type="compositionally biased region" description="Basic and acidic residues" evidence="1">
    <location>
        <begin position="924"/>
        <end position="934"/>
    </location>
</feature>
<feature type="region of interest" description="Disordered" evidence="1">
    <location>
        <begin position="1"/>
        <end position="30"/>
    </location>
</feature>
<feature type="compositionally biased region" description="Polar residues" evidence="1">
    <location>
        <begin position="1044"/>
        <end position="1070"/>
    </location>
</feature>
<feature type="compositionally biased region" description="Basic and acidic residues" evidence="1">
    <location>
        <begin position="525"/>
        <end position="535"/>
    </location>
</feature>
<feature type="compositionally biased region" description="Basic and acidic residues" evidence="1">
    <location>
        <begin position="1071"/>
        <end position="1091"/>
    </location>
</feature>
<feature type="compositionally biased region" description="Polar residues" evidence="1">
    <location>
        <begin position="556"/>
        <end position="568"/>
    </location>
</feature>
<reference evidence="2 3" key="1">
    <citation type="journal article" date="2017" name="BMC Biol.">
        <title>Genomic innovations, transcriptional plasticity and gene loss underlying the evolution and divergence of two highly polyphagous and invasive Helicoverpa pest species.</title>
        <authorList>
            <person name="Pearce S.L."/>
            <person name="Clarke D.F."/>
            <person name="East P.D."/>
            <person name="Elfekih S."/>
            <person name="Gordon K.H."/>
            <person name="Jermiin L.S."/>
            <person name="McGaughran A."/>
            <person name="Oakeshott J.G."/>
            <person name="Papanikolaou A."/>
            <person name="Perera O.P."/>
            <person name="Rane R.V."/>
            <person name="Richards S."/>
            <person name="Tay W.T."/>
            <person name="Walsh T.K."/>
            <person name="Anderson A."/>
            <person name="Anderson C.J."/>
            <person name="Asgari S."/>
            <person name="Board P.G."/>
            <person name="Bretschneider A."/>
            <person name="Campbell P.M."/>
            <person name="Chertemps T."/>
            <person name="Christeller J.T."/>
            <person name="Coppin C.W."/>
            <person name="Downes S.J."/>
            <person name="Duan G."/>
            <person name="Farnsworth C.A."/>
            <person name="Good R.T."/>
            <person name="Han L.B."/>
            <person name="Han Y.C."/>
            <person name="Hatje K."/>
            <person name="Horne I."/>
            <person name="Huang Y.P."/>
            <person name="Hughes D.S."/>
            <person name="Jacquin-Joly E."/>
            <person name="James W."/>
            <person name="Jhangiani S."/>
            <person name="Kollmar M."/>
            <person name="Kuwar S.S."/>
            <person name="Li S."/>
            <person name="Liu N.Y."/>
            <person name="Maibeche M.T."/>
            <person name="Miller J.R."/>
            <person name="Montagne N."/>
            <person name="Perry T."/>
            <person name="Qu J."/>
            <person name="Song S.V."/>
            <person name="Sutton G.G."/>
            <person name="Vogel H."/>
            <person name="Walenz B.P."/>
            <person name="Xu W."/>
            <person name="Zhang H.J."/>
            <person name="Zou Z."/>
            <person name="Batterham P."/>
            <person name="Edwards O.R."/>
            <person name="Feyereisen R."/>
            <person name="Gibbs R.A."/>
            <person name="Heckel D.G."/>
            <person name="McGrath A."/>
            <person name="Robin C."/>
            <person name="Scherer S.E."/>
            <person name="Worley K.C."/>
            <person name="Wu Y.D."/>
        </authorList>
    </citation>
    <scope>NUCLEOTIDE SEQUENCE [LARGE SCALE GENOMIC DNA]</scope>
    <source>
        <strain evidence="2">Harm_GR_Male_#8</strain>
        <tissue evidence="2">Whole organism</tissue>
    </source>
</reference>
<feature type="compositionally biased region" description="Basic and acidic residues" evidence="1">
    <location>
        <begin position="1215"/>
        <end position="1227"/>
    </location>
</feature>
<feature type="compositionally biased region" description="Basic and acidic residues" evidence="1">
    <location>
        <begin position="53"/>
        <end position="63"/>
    </location>
</feature>
<sequence>MIDKEPTKRVKPSSIQSKRKVENIAKSDEIESDMTEKMKKCFKELWKRNLEKLKAKSAKEKREKLKRSKEHSKSLKPEPVRSKSHLEGVTKNTTSKNIRNKILDKSKKKHDLERSRTVEFKKSRSETNATRTAGSKDSKIYLSPISMKRYQDFQEFIRQNDNNDDENKNKTKHDEKKKPDRVYKKKISTKSCETITKTKSDTKTKVIERKEVVMKETTKKERHTEIASTSQNKVDRVKPIKSVVQTNNLSQKRFANVEEDLRFRLSRKRPKSDYETSSTQQSGDTKTDQEKEKIRLNQDAKADSKISKVDKPKKKKVKLIIINIECPDSDDSEDRNSSESPQDLSFLDDINVDEIVDSLNDDQIQVEQNVNEQSSAANAMLLIKDKTNEYDHKNELIEGTEVESSINIDDKEEIIEIKEDERSYEEVISIDSDSNSKDGDLFVKNGSRAKKNLQEEQVMKTSSHINKNIKQRSSKITESTIKRFQVDVHQNVDKSNETKTSVSEVITIDDDSKDSENTSTANNSKDFESNKSESKVDQILQLLTRSTKRRLTTEIINKSQSSASTSGIKKSKSFHKCRDANRENMTTRNHSGSKVDDNGILSASEKPSTQAEIDQLRGSTNDVTNINVTAQQVSSAKNIKAENIQVPSSSDPVEASLESMFNGKKRKASEKQIPNESNNTSVEKVKDNLYKSNESVETSLSKMFSDNKQVDLINKVIEEPNLTEKDMKKEASDNADQMLDLNANIRVEQINAEHPEIIPKTAENNTVQKSTTASNSDPLSQNNVSKTTKKTVIQFPKSLASENKRGVHNAGTEHNLSQSAENLNKSKCNMHLKTLKEPQRTPNKGNEIKTNPDLKPPENNNKNTGKLIQNDKNVVKKTSTPQMVKQHIQNQSNKPKELAKLKESVKNPHDVSSKSCGKTIAKIDIKASNKRERSNTTQNVPTPNQQISANDRGIKDKRLTSTIKKSTKIVVNLLQKPIDKELKNTNNQCEKKEPSKIKDAQAKNKAETNVTNKPEHLQKTTGSNKPVEKTANATKKINLAENPSVKSCVSSEPESNNSHSTVNKAVASSNSDKKDTRNKNEGKEIGTKVKDSVPLKVQKQVDVKNDIQLKNANTANEELSKKDNTNKEMPSGTNSRKKIEPEETDTKAKDSAPLKVQKQDEVKNDIQLKNAITANEELLKRDNANKEIPSGTKSAIVEKTNNDQITKTRVAIADSKNKSLEKDKNDTQKPSAGNNLSKANSTAIKVPNKTGEVIKRGENVPNSNKKEEAKVNTAAEAKQKKDDVGKKLAKKTDNLFKKRAETVLCQNLNTRAELLHTIQNGRFSAIHKCSDTNGNIYALKVMREPFHNIGPEIEYMLFGLQAHCPMDIPDMVLIHIFQESDRLRQQLFSTYVRDWEQSCTWWQMTNDLDKLETLHALLAQMLELDPRHSRFARVRRGRCETYIHAEERSLR</sequence>
<feature type="compositionally biased region" description="Basic and acidic residues" evidence="1">
    <location>
        <begin position="1137"/>
        <end position="1157"/>
    </location>
</feature>
<evidence type="ECO:0000256" key="1">
    <source>
        <dbReference type="SAM" id="MobiDB-lite"/>
    </source>
</evidence>
<evidence type="ECO:0000313" key="2">
    <source>
        <dbReference type="EMBL" id="PZC71861.1"/>
    </source>
</evidence>
<dbReference type="EMBL" id="KZ150247">
    <property type="protein sequence ID" value="PZC71861.1"/>
    <property type="molecule type" value="Genomic_DNA"/>
</dbReference>
<feature type="compositionally biased region" description="Basic and acidic residues" evidence="1">
    <location>
        <begin position="215"/>
        <end position="225"/>
    </location>
</feature>
<feature type="compositionally biased region" description="Basic and acidic residues" evidence="1">
    <location>
        <begin position="101"/>
        <end position="125"/>
    </location>
</feature>
<feature type="compositionally biased region" description="Polar residues" evidence="1">
    <location>
        <begin position="275"/>
        <end position="284"/>
    </location>
</feature>
<dbReference type="Proteomes" id="UP000249218">
    <property type="component" value="Unassembled WGS sequence"/>
</dbReference>
<feature type="region of interest" description="Disordered" evidence="1">
    <location>
        <begin position="984"/>
        <end position="1091"/>
    </location>
</feature>
<feature type="compositionally biased region" description="Polar residues" evidence="1">
    <location>
        <begin position="858"/>
        <end position="870"/>
    </location>
</feature>
<feature type="region of interest" description="Disordered" evidence="1">
    <location>
        <begin position="1107"/>
        <end position="1157"/>
    </location>
</feature>
<feature type="compositionally biased region" description="Polar residues" evidence="1">
    <location>
        <begin position="1228"/>
        <end position="1243"/>
    </location>
</feature>
<keyword evidence="3" id="KW-1185">Reference proteome</keyword>
<organism evidence="2 3">
    <name type="scientific">Helicoverpa armigera</name>
    <name type="common">Cotton bollworm</name>
    <name type="synonym">Heliothis armigera</name>
    <dbReference type="NCBI Taxonomy" id="29058"/>
    <lineage>
        <taxon>Eukaryota</taxon>
        <taxon>Metazoa</taxon>
        <taxon>Ecdysozoa</taxon>
        <taxon>Arthropoda</taxon>
        <taxon>Hexapoda</taxon>
        <taxon>Insecta</taxon>
        <taxon>Pterygota</taxon>
        <taxon>Neoptera</taxon>
        <taxon>Endopterygota</taxon>
        <taxon>Lepidoptera</taxon>
        <taxon>Glossata</taxon>
        <taxon>Ditrysia</taxon>
        <taxon>Noctuoidea</taxon>
        <taxon>Noctuidae</taxon>
        <taxon>Heliothinae</taxon>
        <taxon>Helicoverpa</taxon>
    </lineage>
</organism>
<feature type="compositionally biased region" description="Polar residues" evidence="1">
    <location>
        <begin position="1108"/>
        <end position="1117"/>
    </location>
</feature>
<feature type="compositionally biased region" description="Basic and acidic residues" evidence="1">
    <location>
        <begin position="165"/>
        <end position="182"/>
    </location>
</feature>
<feature type="compositionally biased region" description="Basic and acidic residues" evidence="1">
    <location>
        <begin position="846"/>
        <end position="856"/>
    </location>
</feature>